<gene>
    <name evidence="3" type="ORF">GCM10025868_17530</name>
</gene>
<feature type="region of interest" description="Disordered" evidence="1">
    <location>
        <begin position="67"/>
        <end position="92"/>
    </location>
</feature>
<evidence type="ECO:0000259" key="2">
    <source>
        <dbReference type="Pfam" id="PF03734"/>
    </source>
</evidence>
<evidence type="ECO:0000313" key="3">
    <source>
        <dbReference type="EMBL" id="GMA86503.1"/>
    </source>
</evidence>
<name>A0ABQ6JEA6_9ACTN</name>
<dbReference type="Proteomes" id="UP001157017">
    <property type="component" value="Unassembled WGS sequence"/>
</dbReference>
<dbReference type="InterPro" id="IPR005490">
    <property type="entry name" value="LD_TPept_cat_dom"/>
</dbReference>
<sequence length="181" mass="19403">MPASAGQVVVVQGDDADGGTSRIALYQRSGSTWTRTAGWSGHNGAKGWTTAHREGDLRTPVGVFTLSDAGGRMADPGTKRRTTARRSSSRRAARCSATRWPASFDYVVAVDFNRQRGVSPLDTTRPQGWDRGGGIWLHVDHDGPTHGCVSVPEAGMRTLLRALDPAQHPVVVMGDATRLRA</sequence>
<feature type="domain" description="L,D-TPase catalytic" evidence="2">
    <location>
        <begin position="41"/>
        <end position="172"/>
    </location>
</feature>
<feature type="compositionally biased region" description="Basic residues" evidence="1">
    <location>
        <begin position="79"/>
        <end position="92"/>
    </location>
</feature>
<comment type="caution">
    <text evidence="3">The sequence shown here is derived from an EMBL/GenBank/DDBJ whole genome shotgun (WGS) entry which is preliminary data.</text>
</comment>
<proteinExistence type="predicted"/>
<evidence type="ECO:0000313" key="4">
    <source>
        <dbReference type="Proteomes" id="UP001157017"/>
    </source>
</evidence>
<dbReference type="PANTHER" id="PTHR38589:SF1">
    <property type="entry name" value="BLR0621 PROTEIN"/>
    <property type="match status" value="1"/>
</dbReference>
<accession>A0ABQ6JEA6</accession>
<dbReference type="Pfam" id="PF03734">
    <property type="entry name" value="YkuD"/>
    <property type="match status" value="1"/>
</dbReference>
<organism evidence="3 4">
    <name type="scientific">Angustibacter aerolatus</name>
    <dbReference type="NCBI Taxonomy" id="1162965"/>
    <lineage>
        <taxon>Bacteria</taxon>
        <taxon>Bacillati</taxon>
        <taxon>Actinomycetota</taxon>
        <taxon>Actinomycetes</taxon>
        <taxon>Kineosporiales</taxon>
        <taxon>Kineosporiaceae</taxon>
    </lineage>
</organism>
<reference evidence="4" key="1">
    <citation type="journal article" date="2019" name="Int. J. Syst. Evol. Microbiol.">
        <title>The Global Catalogue of Microorganisms (GCM) 10K type strain sequencing project: providing services to taxonomists for standard genome sequencing and annotation.</title>
        <authorList>
            <consortium name="The Broad Institute Genomics Platform"/>
            <consortium name="The Broad Institute Genome Sequencing Center for Infectious Disease"/>
            <person name="Wu L."/>
            <person name="Ma J."/>
        </authorList>
    </citation>
    <scope>NUCLEOTIDE SEQUENCE [LARGE SCALE GENOMIC DNA]</scope>
    <source>
        <strain evidence="4">NBRC 108730</strain>
    </source>
</reference>
<evidence type="ECO:0000256" key="1">
    <source>
        <dbReference type="SAM" id="MobiDB-lite"/>
    </source>
</evidence>
<protein>
    <recommendedName>
        <fullName evidence="2">L,D-TPase catalytic domain-containing protein</fullName>
    </recommendedName>
</protein>
<dbReference type="EMBL" id="BSUZ01000001">
    <property type="protein sequence ID" value="GMA86503.1"/>
    <property type="molecule type" value="Genomic_DNA"/>
</dbReference>
<keyword evidence="4" id="KW-1185">Reference proteome</keyword>
<dbReference type="PANTHER" id="PTHR38589">
    <property type="entry name" value="BLR0621 PROTEIN"/>
    <property type="match status" value="1"/>
</dbReference>